<reference evidence="3" key="1">
    <citation type="journal article" date="2019" name="Int. J. Syst. Evol. Microbiol.">
        <title>The Global Catalogue of Microorganisms (GCM) 10K type strain sequencing project: providing services to taxonomists for standard genome sequencing and annotation.</title>
        <authorList>
            <consortium name="The Broad Institute Genomics Platform"/>
            <consortium name="The Broad Institute Genome Sequencing Center for Infectious Disease"/>
            <person name="Wu L."/>
            <person name="Ma J."/>
        </authorList>
    </citation>
    <scope>NUCLEOTIDE SEQUENCE [LARGE SCALE GENOMIC DNA]</scope>
    <source>
        <strain evidence="3">CCM 320</strain>
    </source>
</reference>
<keyword evidence="1" id="KW-0472">Membrane</keyword>
<comment type="caution">
    <text evidence="2">The sequence shown here is derived from an EMBL/GenBank/DDBJ whole genome shotgun (WGS) entry which is preliminary data.</text>
</comment>
<dbReference type="Proteomes" id="UP001595625">
    <property type="component" value="Unassembled WGS sequence"/>
</dbReference>
<protein>
    <submittedName>
        <fullName evidence="2">Uncharacterized protein</fullName>
    </submittedName>
</protein>
<dbReference type="RefSeq" id="WP_117312976.1">
    <property type="nucleotide sequence ID" value="NZ_JBHRUJ010000017.1"/>
</dbReference>
<feature type="transmembrane region" description="Helical" evidence="1">
    <location>
        <begin position="36"/>
        <end position="58"/>
    </location>
</feature>
<evidence type="ECO:0000256" key="1">
    <source>
        <dbReference type="SAM" id="Phobius"/>
    </source>
</evidence>
<accession>A0ABV7KTD1</accession>
<name>A0ABV7KTD1_PLAOK</name>
<keyword evidence="1" id="KW-0812">Transmembrane</keyword>
<gene>
    <name evidence="2" type="ORF">ACFOEJ_15415</name>
</gene>
<proteinExistence type="predicted"/>
<evidence type="ECO:0000313" key="3">
    <source>
        <dbReference type="Proteomes" id="UP001595625"/>
    </source>
</evidence>
<dbReference type="EMBL" id="JBHRUJ010000017">
    <property type="protein sequence ID" value="MFC3212478.1"/>
    <property type="molecule type" value="Genomic_DNA"/>
</dbReference>
<evidence type="ECO:0000313" key="2">
    <source>
        <dbReference type="EMBL" id="MFC3212478.1"/>
    </source>
</evidence>
<feature type="transmembrane region" description="Helical" evidence="1">
    <location>
        <begin position="12"/>
        <end position="30"/>
    </location>
</feature>
<keyword evidence="1" id="KW-1133">Transmembrane helix</keyword>
<organism evidence="2 3">
    <name type="scientific">Planomicrobium okeanokoites</name>
    <name type="common">Planococcus okeanokoites</name>
    <name type="synonym">Flavobacterium okeanokoites</name>
    <dbReference type="NCBI Taxonomy" id="244"/>
    <lineage>
        <taxon>Bacteria</taxon>
        <taxon>Bacillati</taxon>
        <taxon>Bacillota</taxon>
        <taxon>Bacilli</taxon>
        <taxon>Bacillales</taxon>
        <taxon>Caryophanaceae</taxon>
        <taxon>Planomicrobium</taxon>
    </lineage>
</organism>
<keyword evidence="3" id="KW-1185">Reference proteome</keyword>
<sequence>MVKISEEKKVMFVMLLAIAAIIYAVIDIILQIQAGFFSRIFISFLILVQAVLIIYIVVPEKKKP</sequence>